<dbReference type="InterPro" id="IPR042197">
    <property type="entry name" value="Apaf_helical"/>
</dbReference>
<evidence type="ECO:0000256" key="2">
    <source>
        <dbReference type="ARBA" id="ARBA00022737"/>
    </source>
</evidence>
<gene>
    <name evidence="11" type="ORF">ES288_D10G239200v1</name>
</gene>
<dbReference type="Pfam" id="PF18052">
    <property type="entry name" value="Rx_N"/>
    <property type="match status" value="1"/>
</dbReference>
<keyword evidence="4" id="KW-0611">Plant defense</keyword>
<dbReference type="InterPro" id="IPR058922">
    <property type="entry name" value="WHD_DRP"/>
</dbReference>
<keyword evidence="2" id="KW-0677">Repeat</keyword>
<evidence type="ECO:0000313" key="11">
    <source>
        <dbReference type="EMBL" id="TYG51209.1"/>
    </source>
</evidence>
<dbReference type="SUPFAM" id="SSF52540">
    <property type="entry name" value="P-loop containing nucleoside triphosphate hydrolases"/>
    <property type="match status" value="1"/>
</dbReference>
<dbReference type="CDD" id="cd14798">
    <property type="entry name" value="RX-CC_like"/>
    <property type="match status" value="1"/>
</dbReference>
<dbReference type="PRINTS" id="PR00364">
    <property type="entry name" value="DISEASERSIST"/>
</dbReference>
<dbReference type="Gene3D" id="1.10.10.10">
    <property type="entry name" value="Winged helix-like DNA-binding domain superfamily/Winged helix DNA-binding domain"/>
    <property type="match status" value="1"/>
</dbReference>
<feature type="domain" description="NB-ARC" evidence="7">
    <location>
        <begin position="183"/>
        <end position="351"/>
    </location>
</feature>
<feature type="domain" description="R13L1/DRL21-like LRR repeat region" evidence="10">
    <location>
        <begin position="696"/>
        <end position="821"/>
    </location>
</feature>
<evidence type="ECO:0000256" key="6">
    <source>
        <dbReference type="SAM" id="Coils"/>
    </source>
</evidence>
<feature type="domain" description="Disease resistance N-terminal" evidence="8">
    <location>
        <begin position="19"/>
        <end position="108"/>
    </location>
</feature>
<dbReference type="Gene3D" id="3.40.50.300">
    <property type="entry name" value="P-loop containing nucleotide triphosphate hydrolases"/>
    <property type="match status" value="1"/>
</dbReference>
<dbReference type="InterPro" id="IPR041118">
    <property type="entry name" value="Rx_N"/>
</dbReference>
<dbReference type="InterPro" id="IPR036388">
    <property type="entry name" value="WH-like_DNA-bd_sf"/>
</dbReference>
<dbReference type="InterPro" id="IPR002182">
    <property type="entry name" value="NB-ARC"/>
</dbReference>
<keyword evidence="5" id="KW-0067">ATP-binding</keyword>
<evidence type="ECO:0000313" key="12">
    <source>
        <dbReference type="Proteomes" id="UP000323506"/>
    </source>
</evidence>
<dbReference type="InterPro" id="IPR056789">
    <property type="entry name" value="LRR_R13L1-DRL21"/>
</dbReference>
<dbReference type="GO" id="GO:0006952">
    <property type="term" value="P:defense response"/>
    <property type="evidence" value="ECO:0007669"/>
    <property type="project" value="UniProtKB-KW"/>
</dbReference>
<dbReference type="GO" id="GO:0005524">
    <property type="term" value="F:ATP binding"/>
    <property type="evidence" value="ECO:0007669"/>
    <property type="project" value="UniProtKB-KW"/>
</dbReference>
<dbReference type="Gene3D" id="1.10.8.430">
    <property type="entry name" value="Helical domain of apoptotic protease-activating factors"/>
    <property type="match status" value="1"/>
</dbReference>
<keyword evidence="12" id="KW-1185">Reference proteome</keyword>
<evidence type="ECO:0000259" key="9">
    <source>
        <dbReference type="Pfam" id="PF23559"/>
    </source>
</evidence>
<dbReference type="SUPFAM" id="SSF52058">
    <property type="entry name" value="L domain-like"/>
    <property type="match status" value="2"/>
</dbReference>
<evidence type="ECO:0008006" key="13">
    <source>
        <dbReference type="Google" id="ProtNLM"/>
    </source>
</evidence>
<name>A0A5D2B2Y9_GOSDA</name>
<organism evidence="11 12">
    <name type="scientific">Gossypium darwinii</name>
    <name type="common">Darwin's cotton</name>
    <name type="synonym">Gossypium barbadense var. darwinii</name>
    <dbReference type="NCBI Taxonomy" id="34276"/>
    <lineage>
        <taxon>Eukaryota</taxon>
        <taxon>Viridiplantae</taxon>
        <taxon>Streptophyta</taxon>
        <taxon>Embryophyta</taxon>
        <taxon>Tracheophyta</taxon>
        <taxon>Spermatophyta</taxon>
        <taxon>Magnoliopsida</taxon>
        <taxon>eudicotyledons</taxon>
        <taxon>Gunneridae</taxon>
        <taxon>Pentapetalae</taxon>
        <taxon>rosids</taxon>
        <taxon>malvids</taxon>
        <taxon>Malvales</taxon>
        <taxon>Malvaceae</taxon>
        <taxon>Malvoideae</taxon>
        <taxon>Gossypium</taxon>
    </lineage>
</organism>
<evidence type="ECO:0000256" key="1">
    <source>
        <dbReference type="ARBA" id="ARBA00022614"/>
    </source>
</evidence>
<protein>
    <recommendedName>
        <fullName evidence="13">NB-ARC domain-containing protein</fullName>
    </recommendedName>
</protein>
<dbReference type="InterPro" id="IPR032675">
    <property type="entry name" value="LRR_dom_sf"/>
</dbReference>
<dbReference type="FunFam" id="3.40.50.300:FF:001091">
    <property type="entry name" value="Probable disease resistance protein At1g61300"/>
    <property type="match status" value="1"/>
</dbReference>
<keyword evidence="3" id="KW-0547">Nucleotide-binding</keyword>
<keyword evidence="6" id="KW-0175">Coiled coil</keyword>
<evidence type="ECO:0000259" key="8">
    <source>
        <dbReference type="Pfam" id="PF18052"/>
    </source>
</evidence>
<dbReference type="PANTHER" id="PTHR36766">
    <property type="entry name" value="PLANT BROAD-SPECTRUM MILDEW RESISTANCE PROTEIN RPW8"/>
    <property type="match status" value="1"/>
</dbReference>
<keyword evidence="1" id="KW-0433">Leucine-rich repeat</keyword>
<evidence type="ECO:0000259" key="10">
    <source>
        <dbReference type="Pfam" id="PF25019"/>
    </source>
</evidence>
<proteinExistence type="predicted"/>
<dbReference type="GO" id="GO:0051707">
    <property type="term" value="P:response to other organism"/>
    <property type="evidence" value="ECO:0007669"/>
    <property type="project" value="UniProtKB-ARBA"/>
</dbReference>
<dbReference type="Pfam" id="PF23559">
    <property type="entry name" value="WHD_DRP"/>
    <property type="match status" value="1"/>
</dbReference>
<evidence type="ECO:0000259" key="7">
    <source>
        <dbReference type="Pfam" id="PF00931"/>
    </source>
</evidence>
<dbReference type="EMBL" id="CM017710">
    <property type="protein sequence ID" value="TYG51209.1"/>
    <property type="molecule type" value="Genomic_DNA"/>
</dbReference>
<feature type="coiled-coil region" evidence="6">
    <location>
        <begin position="37"/>
        <end position="64"/>
    </location>
</feature>
<dbReference type="InterPro" id="IPR038005">
    <property type="entry name" value="RX-like_CC"/>
</dbReference>
<evidence type="ECO:0000256" key="4">
    <source>
        <dbReference type="ARBA" id="ARBA00022821"/>
    </source>
</evidence>
<dbReference type="Pfam" id="PF00931">
    <property type="entry name" value="NB-ARC"/>
    <property type="match status" value="1"/>
</dbReference>
<dbReference type="FunFam" id="1.10.10.10:FF:000322">
    <property type="entry name" value="Probable disease resistance protein At1g63360"/>
    <property type="match status" value="1"/>
</dbReference>
<dbReference type="Pfam" id="PF25019">
    <property type="entry name" value="LRR_R13L1-DRL21"/>
    <property type="match status" value="1"/>
</dbReference>
<dbReference type="InterPro" id="IPR027417">
    <property type="entry name" value="P-loop_NTPase"/>
</dbReference>
<dbReference type="Gene3D" id="3.80.10.10">
    <property type="entry name" value="Ribonuclease Inhibitor"/>
    <property type="match status" value="3"/>
</dbReference>
<feature type="domain" description="Disease resistance protein winged helix" evidence="9">
    <location>
        <begin position="438"/>
        <end position="506"/>
    </location>
</feature>
<dbReference type="PANTHER" id="PTHR36766:SF51">
    <property type="entry name" value="DISEASE RESISTANCE RPP13-LIKE PROTEIN 1"/>
    <property type="match status" value="1"/>
</dbReference>
<evidence type="ECO:0000256" key="5">
    <source>
        <dbReference type="ARBA" id="ARBA00022840"/>
    </source>
</evidence>
<evidence type="ECO:0000256" key="3">
    <source>
        <dbReference type="ARBA" id="ARBA00022741"/>
    </source>
</evidence>
<sequence>MPFLQALSAIGEVFVSKLIDFFLDKLASSDLLQFATEKQVREEIQKLENELKQIRRVLDDAEERQLKEQLVKDWLIDLQNLAFDVEDVLDEFATEIGRRNLMMERRGSSSKRSRLNIPHSFNDVLFNRDIMSKIRDLTAKLKDLEPQRNKLELRMTNCERPTRLEQRLQPASLEIENHVYGRDKDKQTILDLLLKSDDERNFVIPILGMGGIGKTTLAQLVYNDASIQNHFHLKAWACVSDYFDVLRITKDILQSITSVSCNDNDLNIVQEKLQKELSGKKFLIVLDDVWNENYHDWTILQSPFKTRTQGSKIIMTTRNHGVSSTMGALHAHSLELLSDDDCLSVFAQHALGARDFEGHPSLKEVAENIVRKCNGLPLAAKTLGGLLRTNVDLHAWEDILESEIWKLSKDQSSIIPALQLSYHHLPLHLKRCFMYCAIIPKDYEFEKEEIILLWRAQGFLQEARDKQCIHDLGHKYFNDLVSRSLLQVCVNNNSQFVMHDLINDLAQSVSGEVCFKIEDSQRISKHARHLSYIAERFDGIKKFEGIYEAQHLRTFLPLRFSSVFRTDNYLTNHVLTNLLPNLRCLRALSLEEYQITMLPDFVGDLKLLRYLNFSKNRVIKCLPESVSTLYNLETFLLKGCWNLEKLPSEMEKLVNLCYLDITGAYKLKGMESNFSMLTNLQKLSSFVLGKEKGHKIRELMNLSNLRGELCISGLQNIAEPRDAWMARLSDKSRLENLELQWSKDFENRREEVEKKVMDGFQPSKKLMELSIKFYCGEMLANWVGDSSFNCLQSLCLDDCRNLLSLPSIGKLPLLKKVRIKGLRSVRTVGVELFGENTTNTFSSLEILEFVDMLNWERWNLCEVDEEARKFPKLRELFIKYCPSLLGSMPDYLPSLKKLAIRSCGKLIISIQNFPLLSELEIHGCHEVIYKGFVDYSSIKRISFVGISKFSWAAKCLRLRSIKVESFEIGDCEELCSSRENNWGLLTQSISPQYLIISSCPPLVSIGTEEEREELMQLKIPSSTVNMIIKNCERLEKLSTTLYSLTLLMKLELNGCPKLTSVARSNLPSNLEVLIIQSCQNLQCLLLDEGEDVDSNNACVLQKLNIFSCESLKRINRSVLPSTLKTLEIYLCPKLESISQEIQDNSSLESIEIFSCDMLKCLPQGLNKLKHFTSLHISNCSNLISMGESGLPTTNLQLLRFISCRGLQALPGNLHSLNALKELEIWDCPNVESILEEGIPTILISLSIGPNIWKAILERDLHTLTCLKSLSISSGCPDAVSFPQDEKGFTLPSSLTSLFISDFPKLENLSSNGFRNLTSLQCLTIENCPNLKTLPGNNMLSSLLELNMRWCPMMEERCKRDKGPEWSKISHIPCVAVWE</sequence>
<dbReference type="GO" id="GO:0043531">
    <property type="term" value="F:ADP binding"/>
    <property type="evidence" value="ECO:0007669"/>
    <property type="project" value="InterPro"/>
</dbReference>
<dbReference type="Gene3D" id="1.20.5.4130">
    <property type="match status" value="1"/>
</dbReference>
<reference evidence="11 12" key="1">
    <citation type="submission" date="2019-06" db="EMBL/GenBank/DDBJ databases">
        <title>WGS assembly of Gossypium darwinii.</title>
        <authorList>
            <person name="Chen Z.J."/>
            <person name="Sreedasyam A."/>
            <person name="Ando A."/>
            <person name="Song Q."/>
            <person name="De L."/>
            <person name="Hulse-Kemp A."/>
            <person name="Ding M."/>
            <person name="Ye W."/>
            <person name="Kirkbride R."/>
            <person name="Jenkins J."/>
            <person name="Plott C."/>
            <person name="Lovell J."/>
            <person name="Lin Y.-M."/>
            <person name="Vaughn R."/>
            <person name="Liu B."/>
            <person name="Li W."/>
            <person name="Simpson S."/>
            <person name="Scheffler B."/>
            <person name="Saski C."/>
            <person name="Grover C."/>
            <person name="Hu G."/>
            <person name="Conover J."/>
            <person name="Carlson J."/>
            <person name="Shu S."/>
            <person name="Boston L."/>
            <person name="Williams M."/>
            <person name="Peterson D."/>
            <person name="Mcgee K."/>
            <person name="Jones D."/>
            <person name="Wendel J."/>
            <person name="Stelly D."/>
            <person name="Grimwood J."/>
            <person name="Schmutz J."/>
        </authorList>
    </citation>
    <scope>NUCLEOTIDE SEQUENCE [LARGE SCALE GENOMIC DNA]</scope>
    <source>
        <strain evidence="11">1808015.09</strain>
    </source>
</reference>
<accession>A0A5D2B2Y9</accession>
<dbReference type="Proteomes" id="UP000323506">
    <property type="component" value="Chromosome D10"/>
</dbReference>